<dbReference type="EMBL" id="ADLO01000110">
    <property type="protein sequence ID" value="KGF53540.1"/>
    <property type="molecule type" value="Genomic_DNA"/>
</dbReference>
<dbReference type="InterPro" id="IPR010982">
    <property type="entry name" value="Lambda_DNA-bd_dom_sf"/>
</dbReference>
<reference evidence="2 3" key="1">
    <citation type="submission" date="2011-08" db="EMBL/GenBank/DDBJ databases">
        <title>The Genome Sequence of Clostridium orbiscindens 1_3_50AFAA.</title>
        <authorList>
            <consortium name="The Broad Institute Genome Sequencing Platform"/>
            <person name="Earl A."/>
            <person name="Ward D."/>
            <person name="Feldgarden M."/>
            <person name="Gevers D."/>
            <person name="Daigneault M."/>
            <person name="Strauss J."/>
            <person name="Allen-Vercoe E."/>
            <person name="Young S.K."/>
            <person name="Zeng Q."/>
            <person name="Gargeya S."/>
            <person name="Fitzgerald M."/>
            <person name="Haas B."/>
            <person name="Abouelleil A."/>
            <person name="Alvarado L."/>
            <person name="Arachchi H.M."/>
            <person name="Berlin A."/>
            <person name="Brown A."/>
            <person name="Chapman S.B."/>
            <person name="Chen Z."/>
            <person name="Dunbar C."/>
            <person name="Freedman E."/>
            <person name="Gearin G."/>
            <person name="Gellesch M."/>
            <person name="Goldberg J."/>
            <person name="Griggs A."/>
            <person name="Gujja S."/>
            <person name="Heiman D."/>
            <person name="Howarth C."/>
            <person name="Larson L."/>
            <person name="Lui A."/>
            <person name="MacDonald P.J.P."/>
            <person name="Montmayeur A."/>
            <person name="Murphy C."/>
            <person name="Neiman D."/>
            <person name="Pearson M."/>
            <person name="Priest M."/>
            <person name="Roberts A."/>
            <person name="Saif S."/>
            <person name="Shea T."/>
            <person name="Shenoy N."/>
            <person name="Sisk P."/>
            <person name="Stolte C."/>
            <person name="Sykes S."/>
            <person name="Wortman J."/>
            <person name="Nusbaum C."/>
            <person name="Birren B."/>
        </authorList>
    </citation>
    <scope>NUCLEOTIDE SEQUENCE [LARGE SCALE GENOMIC DNA]</scope>
    <source>
        <strain evidence="2 3">1_3_50AFAA</strain>
    </source>
</reference>
<accession>A0A096B388</accession>
<evidence type="ECO:0000313" key="3">
    <source>
        <dbReference type="Proteomes" id="UP000029585"/>
    </source>
</evidence>
<evidence type="ECO:0000313" key="2">
    <source>
        <dbReference type="EMBL" id="KGF53540.1"/>
    </source>
</evidence>
<name>A0A096B388_FLAPL</name>
<dbReference type="RefSeq" id="WP_024724324.1">
    <property type="nucleotide sequence ID" value="NZ_KN174167.1"/>
</dbReference>
<dbReference type="Proteomes" id="UP000029585">
    <property type="component" value="Unassembled WGS sequence"/>
</dbReference>
<sequence>MELSKKLSKNMKTLRGSKSQAAFSKEIGIAKATVNSIETQRASIRLDTLEVICLHLGIPPQSLLSDEMDCMESGMLEYLLGRTEWYLKLSPEDQQAYIQWLRHTADLFERLIGQNKERKE</sequence>
<gene>
    <name evidence="2" type="ORF">HMPREF9460_03676</name>
</gene>
<proteinExistence type="predicted"/>
<dbReference type="AlphaFoldDB" id="A0A096B388"/>
<dbReference type="SUPFAM" id="SSF47413">
    <property type="entry name" value="lambda repressor-like DNA-binding domains"/>
    <property type="match status" value="1"/>
</dbReference>
<dbReference type="InterPro" id="IPR001387">
    <property type="entry name" value="Cro/C1-type_HTH"/>
</dbReference>
<organism evidence="2 3">
    <name type="scientific">Flavonifractor plautii 1_3_50AFAA</name>
    <dbReference type="NCBI Taxonomy" id="742738"/>
    <lineage>
        <taxon>Bacteria</taxon>
        <taxon>Bacillati</taxon>
        <taxon>Bacillota</taxon>
        <taxon>Clostridia</taxon>
        <taxon>Eubacteriales</taxon>
        <taxon>Oscillospiraceae</taxon>
        <taxon>Flavonifractor</taxon>
    </lineage>
</organism>
<dbReference type="HOGENOM" id="CLU_2045625_0_0_9"/>
<dbReference type="Pfam" id="PF13443">
    <property type="entry name" value="HTH_26"/>
    <property type="match status" value="1"/>
</dbReference>
<dbReference type="PATRIC" id="fig|742738.3.peg.3786"/>
<evidence type="ECO:0000259" key="1">
    <source>
        <dbReference type="PROSITE" id="PS50943"/>
    </source>
</evidence>
<dbReference type="Gene3D" id="1.10.260.40">
    <property type="entry name" value="lambda repressor-like DNA-binding domains"/>
    <property type="match status" value="1"/>
</dbReference>
<keyword evidence="3" id="KW-1185">Reference proteome</keyword>
<dbReference type="CDD" id="cd00093">
    <property type="entry name" value="HTH_XRE"/>
    <property type="match status" value="1"/>
</dbReference>
<dbReference type="GO" id="GO:0003677">
    <property type="term" value="F:DNA binding"/>
    <property type="evidence" value="ECO:0007669"/>
    <property type="project" value="InterPro"/>
</dbReference>
<dbReference type="SMART" id="SM00530">
    <property type="entry name" value="HTH_XRE"/>
    <property type="match status" value="1"/>
</dbReference>
<protein>
    <recommendedName>
        <fullName evidence="1">HTH cro/C1-type domain-containing protein</fullName>
    </recommendedName>
</protein>
<comment type="caution">
    <text evidence="2">The sequence shown here is derived from an EMBL/GenBank/DDBJ whole genome shotgun (WGS) entry which is preliminary data.</text>
</comment>
<feature type="domain" description="HTH cro/C1-type" evidence="1">
    <location>
        <begin position="19"/>
        <end position="63"/>
    </location>
</feature>
<dbReference type="PROSITE" id="PS50943">
    <property type="entry name" value="HTH_CROC1"/>
    <property type="match status" value="1"/>
</dbReference>